<dbReference type="InterPro" id="IPR000195">
    <property type="entry name" value="Rab-GAP-TBC_dom"/>
</dbReference>
<organism evidence="3 4">
    <name type="scientific">Dissophora globulifera</name>
    <dbReference type="NCBI Taxonomy" id="979702"/>
    <lineage>
        <taxon>Eukaryota</taxon>
        <taxon>Fungi</taxon>
        <taxon>Fungi incertae sedis</taxon>
        <taxon>Mucoromycota</taxon>
        <taxon>Mortierellomycotina</taxon>
        <taxon>Mortierellomycetes</taxon>
        <taxon>Mortierellales</taxon>
        <taxon>Mortierellaceae</taxon>
        <taxon>Dissophora</taxon>
    </lineage>
</organism>
<name>A0A9P6UQG7_9FUNG</name>
<dbReference type="FunFam" id="1.10.8.270:FF:000016">
    <property type="entry name" value="TBC1 domain family member 2A"/>
    <property type="match status" value="1"/>
</dbReference>
<protein>
    <recommendedName>
        <fullName evidence="2">Rab-GAP TBC domain-containing protein</fullName>
    </recommendedName>
</protein>
<dbReference type="Pfam" id="PF00566">
    <property type="entry name" value="RabGAP-TBC"/>
    <property type="match status" value="1"/>
</dbReference>
<dbReference type="EMBL" id="JAAAIP010000560">
    <property type="protein sequence ID" value="KAG0315139.1"/>
    <property type="molecule type" value="Genomic_DNA"/>
</dbReference>
<dbReference type="AlphaFoldDB" id="A0A9P6UQG7"/>
<dbReference type="InterPro" id="IPR035969">
    <property type="entry name" value="Rab-GAP_TBC_sf"/>
</dbReference>
<gene>
    <name evidence="3" type="ORF">BGZ99_007667</name>
</gene>
<dbReference type="PANTHER" id="PTHR47219:SF9">
    <property type="entry name" value="GTPASE ACTIVATING PROTEIN AND CENTROSOME-ASSOCIATED, ISOFORM B"/>
    <property type="match status" value="1"/>
</dbReference>
<feature type="compositionally biased region" description="Low complexity" evidence="1">
    <location>
        <begin position="334"/>
        <end position="343"/>
    </location>
</feature>
<feature type="region of interest" description="Disordered" evidence="1">
    <location>
        <begin position="222"/>
        <end position="246"/>
    </location>
</feature>
<dbReference type="Gene3D" id="1.10.8.270">
    <property type="entry name" value="putative rabgap domain of human tbc1 domain family member 14 like domains"/>
    <property type="match status" value="1"/>
</dbReference>
<dbReference type="OrthoDB" id="294251at2759"/>
<comment type="caution">
    <text evidence="3">The sequence shown here is derived from an EMBL/GenBank/DDBJ whole genome shotgun (WGS) entry which is preliminary data.</text>
</comment>
<dbReference type="PANTHER" id="PTHR47219">
    <property type="entry name" value="RAB GTPASE-ACTIVATING PROTEIN 1-LIKE"/>
    <property type="match status" value="1"/>
</dbReference>
<proteinExistence type="predicted"/>
<evidence type="ECO:0000313" key="4">
    <source>
        <dbReference type="Proteomes" id="UP000738325"/>
    </source>
</evidence>
<dbReference type="SMART" id="SM00164">
    <property type="entry name" value="TBC"/>
    <property type="match status" value="1"/>
</dbReference>
<feature type="region of interest" description="Disordered" evidence="1">
    <location>
        <begin position="1"/>
        <end position="34"/>
    </location>
</feature>
<dbReference type="GO" id="GO:0005096">
    <property type="term" value="F:GTPase activator activity"/>
    <property type="evidence" value="ECO:0007669"/>
    <property type="project" value="TreeGrafter"/>
</dbReference>
<evidence type="ECO:0000313" key="3">
    <source>
        <dbReference type="EMBL" id="KAG0315139.1"/>
    </source>
</evidence>
<dbReference type="Proteomes" id="UP000738325">
    <property type="component" value="Unassembled WGS sequence"/>
</dbReference>
<accession>A0A9P6UQG7</accession>
<reference evidence="3" key="1">
    <citation type="journal article" date="2020" name="Fungal Divers.">
        <title>Resolving the Mortierellaceae phylogeny through synthesis of multi-gene phylogenetics and phylogenomics.</title>
        <authorList>
            <person name="Vandepol N."/>
            <person name="Liber J."/>
            <person name="Desiro A."/>
            <person name="Na H."/>
            <person name="Kennedy M."/>
            <person name="Barry K."/>
            <person name="Grigoriev I.V."/>
            <person name="Miller A.N."/>
            <person name="O'Donnell K."/>
            <person name="Stajich J.E."/>
            <person name="Bonito G."/>
        </authorList>
    </citation>
    <scope>NUCLEOTIDE SEQUENCE</scope>
    <source>
        <strain evidence="3">REB-010B</strain>
    </source>
</reference>
<feature type="domain" description="Rab-GAP TBC" evidence="2">
    <location>
        <begin position="400"/>
        <end position="590"/>
    </location>
</feature>
<keyword evidence="4" id="KW-1185">Reference proteome</keyword>
<evidence type="ECO:0000259" key="2">
    <source>
        <dbReference type="PROSITE" id="PS50086"/>
    </source>
</evidence>
<sequence>MDWKESSPRLHVSSLSVSTSYTSPAAPFVEPPSTLASPLNSEFTGHSRTATIATTTFTLFDDDGNKTDLPGFDRRSSTLIKTVPESPDYTVSPLTALAIGAASAPHSSRSAQVTTDGSSGYQAATSYVLNGTHEGATTAAAPSSTKDADVKGSRSTVHLLTEGEEQEQEEDQDNVISTISTTTSATSTTTPATSLVQGERTSVVIANSLHSNIDNPEIHTAGLARNCRSPPTSASTTSSSASGRRRIAESSMILSTGAGPSSSAFAANKGGSLSPAWSMASIPRDISATYSKNYQDSSESPTAGTMDERLYGLVDRYGFLVEEGRTPTLDRNSAKSSTPSSSRRPVRALSEAKNQARTVEKEQERSLKWARMAKQYTSDAKETEYSFANHPKFVSRVYKGIPDCWRAAAWSYLITKRSAGFDPNIRQVYHDMLDISSPEEEQIDLDVPRTMHGHIMFRTRYGPGQCALFKVLKAYSNYNHRVGYCQGMASVVATMLTFFDEEKAFVLLTQLFDRYGINDLVVPGFPALFEAFYIQEELTKIYAPKVFEALEKMGIATPSYASRWYITLYSAGVVPYRTLLRIWDIFLLEGFDWLYFMALALLKYHEPVIVQNNFEQTMEMLNAKMDIQDDDRLINTARKLCKQGRRAGTVVKLKNIYAANMTHVAATTAGSRTSP</sequence>
<dbReference type="SUPFAM" id="SSF47923">
    <property type="entry name" value="Ypt/Rab-GAP domain of gyp1p"/>
    <property type="match status" value="2"/>
</dbReference>
<feature type="compositionally biased region" description="Low complexity" evidence="1">
    <location>
        <begin position="228"/>
        <end position="242"/>
    </location>
</feature>
<feature type="region of interest" description="Disordered" evidence="1">
    <location>
        <begin position="325"/>
        <end position="364"/>
    </location>
</feature>
<dbReference type="Gene3D" id="1.10.472.80">
    <property type="entry name" value="Ypt/Rab-GAP domain of gyp1p, domain 3"/>
    <property type="match status" value="1"/>
</dbReference>
<feature type="compositionally biased region" description="Low complexity" evidence="1">
    <location>
        <begin position="12"/>
        <end position="23"/>
    </location>
</feature>
<evidence type="ECO:0000256" key="1">
    <source>
        <dbReference type="SAM" id="MobiDB-lite"/>
    </source>
</evidence>
<dbReference type="PROSITE" id="PS50086">
    <property type="entry name" value="TBC_RABGAP"/>
    <property type="match status" value="1"/>
</dbReference>
<dbReference type="GO" id="GO:0031267">
    <property type="term" value="F:small GTPase binding"/>
    <property type="evidence" value="ECO:0007669"/>
    <property type="project" value="TreeGrafter"/>
</dbReference>
<dbReference type="InterPro" id="IPR050302">
    <property type="entry name" value="Rab_GAP_TBC_domain"/>
</dbReference>